<evidence type="ECO:0000313" key="2">
    <source>
        <dbReference type="EnsemblPlants" id="PGSC0003DMT400094531"/>
    </source>
</evidence>
<dbReference type="HOGENOM" id="CLU_1931247_0_0_1"/>
<reference evidence="2" key="2">
    <citation type="submission" date="2015-06" db="UniProtKB">
        <authorList>
            <consortium name="EnsemblPlants"/>
        </authorList>
    </citation>
    <scope>IDENTIFICATION</scope>
    <source>
        <strain evidence="2">DM1-3 516 R44</strain>
    </source>
</reference>
<dbReference type="Proteomes" id="UP000011115">
    <property type="component" value="Unassembled WGS sequence"/>
</dbReference>
<dbReference type="EnsemblPlants" id="PGSC0003DMT400094531">
    <property type="protein sequence ID" value="PGSC0003DMT400094531"/>
    <property type="gene ID" value="PGSC0003DMG400044102"/>
</dbReference>
<sequence>MARPKVTGRNEPPRSVRACEFKEDEKKAELARQRKHTKEARARRRIPIDPTIPPWRRGFYTTIDFFWRLMTLEDRRVHLASRRRVSPRLLFQCAKPEGNDQVGGKREQSAHRREVPQSSNISPNDPEHDDA</sequence>
<feature type="compositionally biased region" description="Basic and acidic residues" evidence="1">
    <location>
        <begin position="103"/>
        <end position="115"/>
    </location>
</feature>
<dbReference type="Gramene" id="PGSC0003DMT400094531">
    <property type="protein sequence ID" value="PGSC0003DMT400094531"/>
    <property type="gene ID" value="PGSC0003DMG400044102"/>
</dbReference>
<reference evidence="3" key="1">
    <citation type="journal article" date="2011" name="Nature">
        <title>Genome sequence and analysis of the tuber crop potato.</title>
        <authorList>
            <consortium name="The Potato Genome Sequencing Consortium"/>
        </authorList>
    </citation>
    <scope>NUCLEOTIDE SEQUENCE [LARGE SCALE GENOMIC DNA]</scope>
    <source>
        <strain evidence="3">cv. DM1-3 516 R44</strain>
    </source>
</reference>
<dbReference type="AlphaFoldDB" id="M1DUB5"/>
<dbReference type="InParanoid" id="M1DUB5"/>
<organism evidence="2 3">
    <name type="scientific">Solanum tuberosum</name>
    <name type="common">Potato</name>
    <dbReference type="NCBI Taxonomy" id="4113"/>
    <lineage>
        <taxon>Eukaryota</taxon>
        <taxon>Viridiplantae</taxon>
        <taxon>Streptophyta</taxon>
        <taxon>Embryophyta</taxon>
        <taxon>Tracheophyta</taxon>
        <taxon>Spermatophyta</taxon>
        <taxon>Magnoliopsida</taxon>
        <taxon>eudicotyledons</taxon>
        <taxon>Gunneridae</taxon>
        <taxon>Pentapetalae</taxon>
        <taxon>asterids</taxon>
        <taxon>lamiids</taxon>
        <taxon>Solanales</taxon>
        <taxon>Solanaceae</taxon>
        <taxon>Solanoideae</taxon>
        <taxon>Solaneae</taxon>
        <taxon>Solanum</taxon>
    </lineage>
</organism>
<protein>
    <submittedName>
        <fullName evidence="2">Uncharacterized protein</fullName>
    </submittedName>
</protein>
<proteinExistence type="predicted"/>
<keyword evidence="3" id="KW-1185">Reference proteome</keyword>
<feature type="region of interest" description="Disordered" evidence="1">
    <location>
        <begin position="93"/>
        <end position="131"/>
    </location>
</feature>
<accession>M1DUB5</accession>
<dbReference type="PaxDb" id="4113-PGSC0003DMT400094531"/>
<evidence type="ECO:0000256" key="1">
    <source>
        <dbReference type="SAM" id="MobiDB-lite"/>
    </source>
</evidence>
<evidence type="ECO:0000313" key="3">
    <source>
        <dbReference type="Proteomes" id="UP000011115"/>
    </source>
</evidence>
<name>M1DUB5_SOLTU</name>